<evidence type="ECO:0000256" key="4">
    <source>
        <dbReference type="ARBA" id="ARBA00022777"/>
    </source>
</evidence>
<proteinExistence type="predicted"/>
<dbReference type="InterPro" id="IPR008271">
    <property type="entry name" value="Ser/Thr_kinase_AS"/>
</dbReference>
<dbReference type="OrthoDB" id="193931at2759"/>
<evidence type="ECO:0000256" key="6">
    <source>
        <dbReference type="SAM" id="MobiDB-lite"/>
    </source>
</evidence>
<dbReference type="Gene3D" id="1.10.510.10">
    <property type="entry name" value="Transferase(Phosphotransferase) domain 1"/>
    <property type="match status" value="1"/>
</dbReference>
<evidence type="ECO:0000259" key="7">
    <source>
        <dbReference type="PROSITE" id="PS50011"/>
    </source>
</evidence>
<evidence type="ECO:0000256" key="1">
    <source>
        <dbReference type="ARBA" id="ARBA00022527"/>
    </source>
</evidence>
<keyword evidence="2" id="KW-0808">Transferase</keyword>
<dbReference type="InterPro" id="IPR011009">
    <property type="entry name" value="Kinase-like_dom_sf"/>
</dbReference>
<evidence type="ECO:0000256" key="5">
    <source>
        <dbReference type="ARBA" id="ARBA00022840"/>
    </source>
</evidence>
<dbReference type="SUPFAM" id="SSF56112">
    <property type="entry name" value="Protein kinase-like (PK-like)"/>
    <property type="match status" value="1"/>
</dbReference>
<reference evidence="8" key="1">
    <citation type="journal article" date="2023" name="Plant J.">
        <title>The genome of the king protea, Protea cynaroides.</title>
        <authorList>
            <person name="Chang J."/>
            <person name="Duong T.A."/>
            <person name="Schoeman C."/>
            <person name="Ma X."/>
            <person name="Roodt D."/>
            <person name="Barker N."/>
            <person name="Li Z."/>
            <person name="Van de Peer Y."/>
            <person name="Mizrachi E."/>
        </authorList>
    </citation>
    <scope>NUCLEOTIDE SEQUENCE</scope>
    <source>
        <tissue evidence="8">Young leaves</tissue>
    </source>
</reference>
<name>A0A9Q0QRK6_9MAGN</name>
<dbReference type="InterPro" id="IPR000719">
    <property type="entry name" value="Prot_kinase_dom"/>
</dbReference>
<organism evidence="8 9">
    <name type="scientific">Protea cynaroides</name>
    <dbReference type="NCBI Taxonomy" id="273540"/>
    <lineage>
        <taxon>Eukaryota</taxon>
        <taxon>Viridiplantae</taxon>
        <taxon>Streptophyta</taxon>
        <taxon>Embryophyta</taxon>
        <taxon>Tracheophyta</taxon>
        <taxon>Spermatophyta</taxon>
        <taxon>Magnoliopsida</taxon>
        <taxon>Proteales</taxon>
        <taxon>Proteaceae</taxon>
        <taxon>Protea</taxon>
    </lineage>
</organism>
<keyword evidence="1" id="KW-0723">Serine/threonine-protein kinase</keyword>
<evidence type="ECO:0000313" key="8">
    <source>
        <dbReference type="EMBL" id="KAJ4969253.1"/>
    </source>
</evidence>
<feature type="domain" description="Protein kinase" evidence="7">
    <location>
        <begin position="1"/>
        <end position="232"/>
    </location>
</feature>
<accession>A0A9Q0QRK6</accession>
<comment type="caution">
    <text evidence="8">The sequence shown here is derived from an EMBL/GenBank/DDBJ whole genome shotgun (WGS) entry which is preliminary data.</text>
</comment>
<feature type="compositionally biased region" description="Acidic residues" evidence="6">
    <location>
        <begin position="147"/>
        <end position="156"/>
    </location>
</feature>
<dbReference type="GO" id="GO:0007165">
    <property type="term" value="P:signal transduction"/>
    <property type="evidence" value="ECO:0007669"/>
    <property type="project" value="TreeGrafter"/>
</dbReference>
<dbReference type="PANTHER" id="PTHR43895:SF91">
    <property type="entry name" value="CBL-INTERACTING SERINE_THREONINE-PROTEIN KINASE 6"/>
    <property type="match status" value="1"/>
</dbReference>
<feature type="region of interest" description="Disordered" evidence="6">
    <location>
        <begin position="270"/>
        <end position="289"/>
    </location>
</feature>
<dbReference type="PROSITE" id="PS00108">
    <property type="entry name" value="PROTEIN_KINASE_ST"/>
    <property type="match status" value="1"/>
</dbReference>
<evidence type="ECO:0000313" key="9">
    <source>
        <dbReference type="Proteomes" id="UP001141806"/>
    </source>
</evidence>
<feature type="region of interest" description="Disordered" evidence="6">
    <location>
        <begin position="146"/>
        <end position="171"/>
    </location>
</feature>
<keyword evidence="3" id="KW-0547">Nucleotide-binding</keyword>
<keyword evidence="5" id="KW-0067">ATP-binding</keyword>
<dbReference type="SMART" id="SM00220">
    <property type="entry name" value="S_TKc"/>
    <property type="match status" value="1"/>
</dbReference>
<dbReference type="GO" id="GO:0005524">
    <property type="term" value="F:ATP binding"/>
    <property type="evidence" value="ECO:0007669"/>
    <property type="project" value="UniProtKB-KW"/>
</dbReference>
<dbReference type="PANTHER" id="PTHR43895">
    <property type="entry name" value="CALCIUM/CALMODULIN-DEPENDENT PROTEIN KINASE KINASE-RELATED"/>
    <property type="match status" value="1"/>
</dbReference>
<dbReference type="PROSITE" id="PS50011">
    <property type="entry name" value="PROTEIN_KINASE_DOM"/>
    <property type="match status" value="1"/>
</dbReference>
<keyword evidence="4" id="KW-0418">Kinase</keyword>
<evidence type="ECO:0000256" key="2">
    <source>
        <dbReference type="ARBA" id="ARBA00022679"/>
    </source>
</evidence>
<keyword evidence="9" id="KW-1185">Reference proteome</keyword>
<sequence>MELFKGGELFSKVAKGRLKEDVTRAYFQQLISAVDFCHSRGVYHRDLKPKNLLLDDDGNLMVTDFGLSAFSENLKQDRLLHTTCGTPVYVAPEVIGKNGYDGAKDDLWSCGVILYVIIAGFKIVHEIYGGINRTWRILEFQCKSRTEEEEEGDGDGGSDGAMSLKSGGSNGFSEGAPEVSLAARNILSCTFVFVGVQEYGVPHILGIFGKGQATPPTEGMGKTRTIEVHSALEPGVHEVPTVKAFEDSQGQSNAASILFALSNLPKPQETAEGAKALQMTRGSRKELRV</sequence>
<dbReference type="AlphaFoldDB" id="A0A9Q0QRK6"/>
<dbReference type="EMBL" id="JAMYWD010000006">
    <property type="protein sequence ID" value="KAJ4969253.1"/>
    <property type="molecule type" value="Genomic_DNA"/>
</dbReference>
<gene>
    <name evidence="8" type="ORF">NE237_015954</name>
</gene>
<dbReference type="Pfam" id="PF00069">
    <property type="entry name" value="Pkinase"/>
    <property type="match status" value="1"/>
</dbReference>
<evidence type="ECO:0000256" key="3">
    <source>
        <dbReference type="ARBA" id="ARBA00022741"/>
    </source>
</evidence>
<protein>
    <recommendedName>
        <fullName evidence="7">Protein kinase domain-containing protein</fullName>
    </recommendedName>
</protein>
<dbReference type="GO" id="GO:0004674">
    <property type="term" value="F:protein serine/threonine kinase activity"/>
    <property type="evidence" value="ECO:0007669"/>
    <property type="project" value="UniProtKB-KW"/>
</dbReference>
<dbReference type="Proteomes" id="UP001141806">
    <property type="component" value="Unassembled WGS sequence"/>
</dbReference>